<reference evidence="3" key="1">
    <citation type="submission" date="2016-06" db="EMBL/GenBank/DDBJ databases">
        <authorList>
            <person name="Varghese N."/>
            <person name="Submissions Spin"/>
        </authorList>
    </citation>
    <scope>NUCLEOTIDE SEQUENCE [LARGE SCALE GENOMIC DNA]</scope>
    <source>
        <strain evidence="3">DSM 43909</strain>
    </source>
</reference>
<evidence type="ECO:0000313" key="3">
    <source>
        <dbReference type="Proteomes" id="UP000198242"/>
    </source>
</evidence>
<keyword evidence="1" id="KW-0812">Transmembrane</keyword>
<sequence length="174" mass="18138">MLAARTAARALVVLAIVDIFYTIVALAAYEHRIGVVTHDGSGTVEMFNSIVPLREACSTMFWLLLLTLLAAVAGVANWGIRSRRTGLPLASTASVAGWRMSAIVAVPLNLIAAMQYLSATTQGGEYMRAVLAETTLLLVAACVALVITTAAGIQVIRRTAANQQHSAGAGATTA</sequence>
<organism evidence="2 3">
    <name type="scientific">Micromonospora viridifaciens</name>
    <dbReference type="NCBI Taxonomy" id="1881"/>
    <lineage>
        <taxon>Bacteria</taxon>
        <taxon>Bacillati</taxon>
        <taxon>Actinomycetota</taxon>
        <taxon>Actinomycetes</taxon>
        <taxon>Micromonosporales</taxon>
        <taxon>Micromonosporaceae</taxon>
        <taxon>Micromonospora</taxon>
    </lineage>
</organism>
<proteinExistence type="predicted"/>
<gene>
    <name evidence="2" type="ORF">GA0074695_2805</name>
</gene>
<dbReference type="EMBL" id="LT607411">
    <property type="protein sequence ID" value="SCF00353.1"/>
    <property type="molecule type" value="Genomic_DNA"/>
</dbReference>
<evidence type="ECO:0000256" key="1">
    <source>
        <dbReference type="SAM" id="Phobius"/>
    </source>
</evidence>
<keyword evidence="1" id="KW-0472">Membrane</keyword>
<name>A0A1C4WW12_MICVI</name>
<dbReference type="Proteomes" id="UP000198242">
    <property type="component" value="Chromosome I"/>
</dbReference>
<accession>A0A1C4WW12</accession>
<keyword evidence="1" id="KW-1133">Transmembrane helix</keyword>
<feature type="transmembrane region" description="Helical" evidence="1">
    <location>
        <begin position="7"/>
        <end position="29"/>
    </location>
</feature>
<feature type="transmembrane region" description="Helical" evidence="1">
    <location>
        <begin position="100"/>
        <end position="117"/>
    </location>
</feature>
<feature type="transmembrane region" description="Helical" evidence="1">
    <location>
        <begin position="137"/>
        <end position="156"/>
    </location>
</feature>
<protein>
    <submittedName>
        <fullName evidence="2">Uncharacterized protein</fullName>
    </submittedName>
</protein>
<dbReference type="AlphaFoldDB" id="A0A1C4WW12"/>
<keyword evidence="3" id="KW-1185">Reference proteome</keyword>
<feature type="transmembrane region" description="Helical" evidence="1">
    <location>
        <begin position="60"/>
        <end position="80"/>
    </location>
</feature>
<evidence type="ECO:0000313" key="2">
    <source>
        <dbReference type="EMBL" id="SCF00353.1"/>
    </source>
</evidence>